<dbReference type="InterPro" id="IPR000305">
    <property type="entry name" value="GIY-YIG_endonuc"/>
</dbReference>
<comment type="caution">
    <text evidence="2">The sequence shown here is derived from an EMBL/GenBank/DDBJ whole genome shotgun (WGS) entry which is preliminary data.</text>
</comment>
<name>A0AAV2YG45_9STRA</name>
<accession>A0AAV2YG45</accession>
<evidence type="ECO:0000313" key="2">
    <source>
        <dbReference type="EMBL" id="DAZ94070.1"/>
    </source>
</evidence>
<sequence>IIGLIYEVANADRSIVYIGSTVQTIGRRWSHHKSNYKTWLDGDATGCSIYHHFKEHGIDSFRIRAISKHAVESSRELIQFEQLVIDKTECVNERRGQFTVDRSTYDKYYYNKNRDKINEKFDCDCGGKYTRKNRYIHVKTMRHREWQASQ</sequence>
<evidence type="ECO:0000313" key="3">
    <source>
        <dbReference type="Proteomes" id="UP001146120"/>
    </source>
</evidence>
<dbReference type="Gene3D" id="3.40.1440.10">
    <property type="entry name" value="GIY-YIG endonuclease"/>
    <property type="match status" value="1"/>
</dbReference>
<keyword evidence="3" id="KW-1185">Reference proteome</keyword>
<gene>
    <name evidence="2" type="ORF">N0F65_006657</name>
</gene>
<dbReference type="EMBL" id="DAKRPA010000271">
    <property type="protein sequence ID" value="DAZ94070.1"/>
    <property type="molecule type" value="Genomic_DNA"/>
</dbReference>
<reference evidence="2" key="2">
    <citation type="journal article" date="2023" name="Microbiol Resour">
        <title>Decontamination and Annotation of the Draft Genome Sequence of the Oomycete Lagenidium giganteum ARSEF 373.</title>
        <authorList>
            <person name="Morgan W.R."/>
            <person name="Tartar A."/>
        </authorList>
    </citation>
    <scope>NUCLEOTIDE SEQUENCE</scope>
    <source>
        <strain evidence="2">ARSEF 373</strain>
    </source>
</reference>
<reference evidence="2" key="1">
    <citation type="submission" date="2022-11" db="EMBL/GenBank/DDBJ databases">
        <authorList>
            <person name="Morgan W.R."/>
            <person name="Tartar A."/>
        </authorList>
    </citation>
    <scope>NUCLEOTIDE SEQUENCE</scope>
    <source>
        <strain evidence="2">ARSEF 373</strain>
    </source>
</reference>
<dbReference type="AlphaFoldDB" id="A0AAV2YG45"/>
<dbReference type="SMART" id="SM00465">
    <property type="entry name" value="GIYc"/>
    <property type="match status" value="1"/>
</dbReference>
<feature type="domain" description="GIY-YIG" evidence="1">
    <location>
        <begin position="2"/>
        <end position="97"/>
    </location>
</feature>
<dbReference type="SUPFAM" id="SSF82771">
    <property type="entry name" value="GIY-YIG endonuclease"/>
    <property type="match status" value="1"/>
</dbReference>
<dbReference type="InterPro" id="IPR035901">
    <property type="entry name" value="GIY-YIG_endonuc_sf"/>
</dbReference>
<proteinExistence type="predicted"/>
<dbReference type="Pfam" id="PF01541">
    <property type="entry name" value="GIY-YIG"/>
    <property type="match status" value="1"/>
</dbReference>
<evidence type="ECO:0000259" key="1">
    <source>
        <dbReference type="SMART" id="SM00465"/>
    </source>
</evidence>
<protein>
    <recommendedName>
        <fullName evidence="1">GIY-YIG domain-containing protein</fullName>
    </recommendedName>
</protein>
<organism evidence="2 3">
    <name type="scientific">Lagenidium giganteum</name>
    <dbReference type="NCBI Taxonomy" id="4803"/>
    <lineage>
        <taxon>Eukaryota</taxon>
        <taxon>Sar</taxon>
        <taxon>Stramenopiles</taxon>
        <taxon>Oomycota</taxon>
        <taxon>Peronosporomycetes</taxon>
        <taxon>Pythiales</taxon>
        <taxon>Pythiaceae</taxon>
    </lineage>
</organism>
<dbReference type="Proteomes" id="UP001146120">
    <property type="component" value="Unassembled WGS sequence"/>
</dbReference>
<feature type="non-terminal residue" evidence="2">
    <location>
        <position position="1"/>
    </location>
</feature>